<feature type="region of interest" description="Disordered" evidence="1">
    <location>
        <begin position="145"/>
        <end position="168"/>
    </location>
</feature>
<evidence type="ECO:0000256" key="1">
    <source>
        <dbReference type="SAM" id="MobiDB-lite"/>
    </source>
</evidence>
<dbReference type="VEuPathDB" id="ToxoDB:TGRUB_242030B"/>
<comment type="caution">
    <text evidence="2">The sequence shown here is derived from an EMBL/GenBank/DDBJ whole genome shotgun (WGS) entry which is preliminary data.</text>
</comment>
<protein>
    <submittedName>
        <fullName evidence="2">Uncharacterized protein</fullName>
    </submittedName>
</protein>
<name>A0A086LJG7_TOXGO</name>
<dbReference type="EMBL" id="AFYV02003056">
    <property type="protein sequence ID" value="KFG56785.1"/>
    <property type="molecule type" value="Genomic_DNA"/>
</dbReference>
<sequence>MLLQLQADARYLASLSRSLGYDPEEESSFLFFETESREGSEKARDAQADKQDQQTKDEERESSDLGETKKEEKDEAVRQERKRGPTWMIGLLLRGLDALLGTAEGETSAEPSAAKREEIKNNADGNSSSLGCLGAFEAHLRRKFAREKNETKGDSPSDSERVRAARAVAAAALESPSSDLCKSEKEKEDEEVTLVWAVLCQLGVFPSPL</sequence>
<organism evidence="2 3">
    <name type="scientific">Toxoplasma gondii RUB</name>
    <dbReference type="NCBI Taxonomy" id="935652"/>
    <lineage>
        <taxon>Eukaryota</taxon>
        <taxon>Sar</taxon>
        <taxon>Alveolata</taxon>
        <taxon>Apicomplexa</taxon>
        <taxon>Conoidasida</taxon>
        <taxon>Coccidia</taxon>
        <taxon>Eucoccidiorida</taxon>
        <taxon>Eimeriorina</taxon>
        <taxon>Sarcocystidae</taxon>
        <taxon>Toxoplasma</taxon>
    </lineage>
</organism>
<evidence type="ECO:0000313" key="3">
    <source>
        <dbReference type="Proteomes" id="UP000028834"/>
    </source>
</evidence>
<reference evidence="2 3" key="1">
    <citation type="submission" date="2014-05" db="EMBL/GenBank/DDBJ databases">
        <authorList>
            <person name="Sibley D."/>
            <person name="Venepally P."/>
            <person name="Karamycheva S."/>
            <person name="Hadjithomas M."/>
            <person name="Khan A."/>
            <person name="Brunk B."/>
            <person name="Roos D."/>
            <person name="Caler E."/>
            <person name="Lorenzi H."/>
        </authorList>
    </citation>
    <scope>NUCLEOTIDE SEQUENCE [LARGE SCALE GENOMIC DNA]</scope>
    <source>
        <strain evidence="2 3">RUB</strain>
    </source>
</reference>
<proteinExistence type="predicted"/>
<feature type="compositionally biased region" description="Basic and acidic residues" evidence="1">
    <location>
        <begin position="146"/>
        <end position="163"/>
    </location>
</feature>
<feature type="compositionally biased region" description="Basic and acidic residues" evidence="1">
    <location>
        <begin position="34"/>
        <end position="82"/>
    </location>
</feature>
<gene>
    <name evidence="2" type="ORF">TGRUB_242030B</name>
</gene>
<evidence type="ECO:0000313" key="2">
    <source>
        <dbReference type="EMBL" id="KFG56785.1"/>
    </source>
</evidence>
<dbReference type="Proteomes" id="UP000028834">
    <property type="component" value="Unassembled WGS sequence"/>
</dbReference>
<dbReference type="AlphaFoldDB" id="A0A086LJG7"/>
<accession>A0A086LJG7</accession>
<feature type="region of interest" description="Disordered" evidence="1">
    <location>
        <begin position="30"/>
        <end position="82"/>
    </location>
</feature>
<feature type="region of interest" description="Disordered" evidence="1">
    <location>
        <begin position="103"/>
        <end position="131"/>
    </location>
</feature>